<dbReference type="InterPro" id="IPR009027">
    <property type="entry name" value="Ribosomal_bL9/RNase_H1_N"/>
</dbReference>
<dbReference type="Gene3D" id="3.40.970.10">
    <property type="entry name" value="Ribonuclease H1, N-terminal domain"/>
    <property type="match status" value="1"/>
</dbReference>
<evidence type="ECO:0000313" key="2">
    <source>
        <dbReference type="EMBL" id="KAF9779700.1"/>
    </source>
</evidence>
<dbReference type="SUPFAM" id="SSF55658">
    <property type="entry name" value="L9 N-domain-like"/>
    <property type="match status" value="1"/>
</dbReference>
<dbReference type="AlphaFoldDB" id="A0A9P6H7C0"/>
<evidence type="ECO:0000259" key="1">
    <source>
        <dbReference type="Pfam" id="PF01693"/>
    </source>
</evidence>
<evidence type="ECO:0000313" key="3">
    <source>
        <dbReference type="Proteomes" id="UP000736335"/>
    </source>
</evidence>
<organism evidence="2 3">
    <name type="scientific">Thelephora terrestris</name>
    <dbReference type="NCBI Taxonomy" id="56493"/>
    <lineage>
        <taxon>Eukaryota</taxon>
        <taxon>Fungi</taxon>
        <taxon>Dikarya</taxon>
        <taxon>Basidiomycota</taxon>
        <taxon>Agaricomycotina</taxon>
        <taxon>Agaricomycetes</taxon>
        <taxon>Thelephorales</taxon>
        <taxon>Thelephoraceae</taxon>
        <taxon>Thelephora</taxon>
    </lineage>
</organism>
<dbReference type="Proteomes" id="UP000736335">
    <property type="component" value="Unassembled WGS sequence"/>
</dbReference>
<comment type="caution">
    <text evidence="2">The sequence shown here is derived from an EMBL/GenBank/DDBJ whole genome shotgun (WGS) entry which is preliminary data.</text>
</comment>
<gene>
    <name evidence="2" type="ORF">BJ322DRAFT_1113001</name>
</gene>
<protein>
    <recommendedName>
        <fullName evidence="1">Ribonuclease H1 N-terminal domain-containing protein</fullName>
    </recommendedName>
</protein>
<reference evidence="2" key="2">
    <citation type="submission" date="2020-11" db="EMBL/GenBank/DDBJ databases">
        <authorList>
            <consortium name="DOE Joint Genome Institute"/>
            <person name="Kuo A."/>
            <person name="Miyauchi S."/>
            <person name="Kiss E."/>
            <person name="Drula E."/>
            <person name="Kohler A."/>
            <person name="Sanchez-Garcia M."/>
            <person name="Andreopoulos B."/>
            <person name="Barry K.W."/>
            <person name="Bonito G."/>
            <person name="Buee M."/>
            <person name="Carver A."/>
            <person name="Chen C."/>
            <person name="Cichocki N."/>
            <person name="Clum A."/>
            <person name="Culley D."/>
            <person name="Crous P.W."/>
            <person name="Fauchery L."/>
            <person name="Girlanda M."/>
            <person name="Hayes R."/>
            <person name="Keri Z."/>
            <person name="Labutti K."/>
            <person name="Lipzen A."/>
            <person name="Lombard V."/>
            <person name="Magnuson J."/>
            <person name="Maillard F."/>
            <person name="Morin E."/>
            <person name="Murat C."/>
            <person name="Nolan M."/>
            <person name="Ohm R."/>
            <person name="Pangilinan J."/>
            <person name="Pereira M."/>
            <person name="Perotto S."/>
            <person name="Peter M."/>
            <person name="Riley R."/>
            <person name="Sitrit Y."/>
            <person name="Stielow B."/>
            <person name="Szollosi G."/>
            <person name="Zifcakova L."/>
            <person name="Stursova M."/>
            <person name="Spatafora J.W."/>
            <person name="Tedersoo L."/>
            <person name="Vaario L.-M."/>
            <person name="Yamada A."/>
            <person name="Yan M."/>
            <person name="Wang P."/>
            <person name="Xu J."/>
            <person name="Bruns T."/>
            <person name="Baldrian P."/>
            <person name="Vilgalys R."/>
            <person name="Henrissat B."/>
            <person name="Grigoriev I.V."/>
            <person name="Hibbett D."/>
            <person name="Nagy L.G."/>
            <person name="Martin F.M."/>
        </authorList>
    </citation>
    <scope>NUCLEOTIDE SEQUENCE</scope>
    <source>
        <strain evidence="2">UH-Tt-Lm1</strain>
    </source>
</reference>
<dbReference type="OrthoDB" id="3270804at2759"/>
<reference evidence="2" key="1">
    <citation type="journal article" date="2020" name="Nat. Commun.">
        <title>Large-scale genome sequencing of mycorrhizal fungi provides insights into the early evolution of symbiotic traits.</title>
        <authorList>
            <person name="Miyauchi S."/>
            <person name="Kiss E."/>
            <person name="Kuo A."/>
            <person name="Drula E."/>
            <person name="Kohler A."/>
            <person name="Sanchez-Garcia M."/>
            <person name="Morin E."/>
            <person name="Andreopoulos B."/>
            <person name="Barry K.W."/>
            <person name="Bonito G."/>
            <person name="Buee M."/>
            <person name="Carver A."/>
            <person name="Chen C."/>
            <person name="Cichocki N."/>
            <person name="Clum A."/>
            <person name="Culley D."/>
            <person name="Crous P.W."/>
            <person name="Fauchery L."/>
            <person name="Girlanda M."/>
            <person name="Hayes R.D."/>
            <person name="Keri Z."/>
            <person name="LaButti K."/>
            <person name="Lipzen A."/>
            <person name="Lombard V."/>
            <person name="Magnuson J."/>
            <person name="Maillard F."/>
            <person name="Murat C."/>
            <person name="Nolan M."/>
            <person name="Ohm R.A."/>
            <person name="Pangilinan J."/>
            <person name="Pereira M.F."/>
            <person name="Perotto S."/>
            <person name="Peter M."/>
            <person name="Pfister S."/>
            <person name="Riley R."/>
            <person name="Sitrit Y."/>
            <person name="Stielow J.B."/>
            <person name="Szollosi G."/>
            <person name="Zifcakova L."/>
            <person name="Stursova M."/>
            <person name="Spatafora J.W."/>
            <person name="Tedersoo L."/>
            <person name="Vaario L.M."/>
            <person name="Yamada A."/>
            <person name="Yan M."/>
            <person name="Wang P."/>
            <person name="Xu J."/>
            <person name="Bruns T."/>
            <person name="Baldrian P."/>
            <person name="Vilgalys R."/>
            <person name="Dunand C."/>
            <person name="Henrissat B."/>
            <person name="Grigoriev I.V."/>
            <person name="Hibbett D."/>
            <person name="Nagy L.G."/>
            <person name="Martin F.M."/>
        </authorList>
    </citation>
    <scope>NUCLEOTIDE SEQUENCE</scope>
    <source>
        <strain evidence="2">UH-Tt-Lm1</strain>
    </source>
</reference>
<feature type="domain" description="Ribonuclease H1 N-terminal" evidence="1">
    <location>
        <begin position="223"/>
        <end position="263"/>
    </location>
</feature>
<dbReference type="Pfam" id="PF01693">
    <property type="entry name" value="Cauli_VI"/>
    <property type="match status" value="1"/>
</dbReference>
<sequence length="279" mass="30915">MFIHPKSHLSEHLNPVESKLWLFPAPHHILPQRASSPATLLLSLSLAMPRRHTPEPSVELSADSAFKICDSLLRMSSFLMVQLPEDELRSIRDLLDTLTTRADHLLDAAGADVSFHFNGLAIDHDLGIGPESIRQPWSEDFGAILVSTSSTVSSTSPTPTPAPTPTLVNTPAPMHGRYPLIVSTRRFVGCPDYTHHPEFVRPGVPGPYFVPPTATGVTDRAVYYVVSKGLYVGIFFDWHECRPWVTGVSGSIHQKFPSWEYARRLYNSRLAADSIEVLS</sequence>
<dbReference type="EMBL" id="WIUZ02000018">
    <property type="protein sequence ID" value="KAF9779700.1"/>
    <property type="molecule type" value="Genomic_DNA"/>
</dbReference>
<name>A0A9P6H7C0_9AGAM</name>
<dbReference type="InterPro" id="IPR037056">
    <property type="entry name" value="RNase_H1_N_sf"/>
</dbReference>
<accession>A0A9P6H7C0</accession>
<proteinExistence type="predicted"/>
<dbReference type="InterPro" id="IPR011320">
    <property type="entry name" value="RNase_H1_N"/>
</dbReference>
<keyword evidence="3" id="KW-1185">Reference proteome</keyword>